<organism evidence="6 7">
    <name type="scientific">Sphaeramia orbicularis</name>
    <name type="common">orbiculate cardinalfish</name>
    <dbReference type="NCBI Taxonomy" id="375764"/>
    <lineage>
        <taxon>Eukaryota</taxon>
        <taxon>Metazoa</taxon>
        <taxon>Chordata</taxon>
        <taxon>Craniata</taxon>
        <taxon>Vertebrata</taxon>
        <taxon>Euteleostomi</taxon>
        <taxon>Actinopterygii</taxon>
        <taxon>Neopterygii</taxon>
        <taxon>Teleostei</taxon>
        <taxon>Neoteleostei</taxon>
        <taxon>Acanthomorphata</taxon>
        <taxon>Gobiaria</taxon>
        <taxon>Kurtiformes</taxon>
        <taxon>Apogonoidei</taxon>
        <taxon>Apogonidae</taxon>
        <taxon>Apogoninae</taxon>
        <taxon>Sphaeramia</taxon>
    </lineage>
</organism>
<dbReference type="GO" id="GO:0022627">
    <property type="term" value="C:cytosolic small ribosomal subunit"/>
    <property type="evidence" value="ECO:0007669"/>
    <property type="project" value="TreeGrafter"/>
</dbReference>
<dbReference type="Gene3D" id="1.10.10.10">
    <property type="entry name" value="Winged helix-like DNA-binding domain superfamily/Winged helix DNA-binding domain"/>
    <property type="match status" value="1"/>
</dbReference>
<dbReference type="PANTHER" id="PTHR12146:SF25">
    <property type="entry name" value="PLECTIN_ES10 N-TERMINAL DOMAIN-CONTAINING PROTEIN"/>
    <property type="match status" value="1"/>
</dbReference>
<dbReference type="GO" id="GO:0003723">
    <property type="term" value="F:RNA binding"/>
    <property type="evidence" value="ECO:0007669"/>
    <property type="project" value="TreeGrafter"/>
</dbReference>
<proteinExistence type="inferred from homology"/>
<name>A0A672ZP41_9TELE</name>
<evidence type="ECO:0000313" key="7">
    <source>
        <dbReference type="Proteomes" id="UP000472271"/>
    </source>
</evidence>
<feature type="region of interest" description="Disordered" evidence="4">
    <location>
        <begin position="81"/>
        <end position="141"/>
    </location>
</feature>
<reference evidence="6" key="3">
    <citation type="submission" date="2025-09" db="UniProtKB">
        <authorList>
            <consortium name="Ensembl"/>
        </authorList>
    </citation>
    <scope>IDENTIFICATION</scope>
</reference>
<protein>
    <recommendedName>
        <fullName evidence="5">Plectin/eS10 N-terminal domain-containing protein</fullName>
    </recommendedName>
</protein>
<dbReference type="InterPro" id="IPR037447">
    <property type="entry name" value="Ribosomal_eS10"/>
</dbReference>
<keyword evidence="2" id="KW-0689">Ribosomal protein</keyword>
<dbReference type="PANTHER" id="PTHR12146">
    <property type="entry name" value="40S RIBOSOMAL PROTEIN S10"/>
    <property type="match status" value="1"/>
</dbReference>
<evidence type="ECO:0000256" key="3">
    <source>
        <dbReference type="ARBA" id="ARBA00023274"/>
    </source>
</evidence>
<dbReference type="GO" id="GO:0003735">
    <property type="term" value="F:structural constituent of ribosome"/>
    <property type="evidence" value="ECO:0007669"/>
    <property type="project" value="TreeGrafter"/>
</dbReference>
<evidence type="ECO:0000256" key="4">
    <source>
        <dbReference type="SAM" id="MobiDB-lite"/>
    </source>
</evidence>
<keyword evidence="7" id="KW-1185">Reference proteome</keyword>
<sequence>SVMPSRQQHSLFIPSHDGVMVAKKDKRPQIKHPEVEAVTNLQVIRAMGSLKSRGYVKETFPLHTVLHGSNLWTVPRLIVPNRDAGSMPESQDAPGRTQGYRRRMMGPGDKESYSDRTPRFRGRPPAAEPARPKAHGYEGAA</sequence>
<evidence type="ECO:0000313" key="6">
    <source>
        <dbReference type="Ensembl" id="ENSSORP00005018173.1"/>
    </source>
</evidence>
<dbReference type="Proteomes" id="UP000472271">
    <property type="component" value="Chromosome 16"/>
</dbReference>
<dbReference type="InterPro" id="IPR005326">
    <property type="entry name" value="Plectin_eS10_N"/>
</dbReference>
<evidence type="ECO:0000256" key="1">
    <source>
        <dbReference type="ARBA" id="ARBA00007278"/>
    </source>
</evidence>
<accession>A0A672ZP41</accession>
<comment type="similarity">
    <text evidence="1">Belongs to the eukaryotic ribosomal protein eS10 family.</text>
</comment>
<dbReference type="AlphaFoldDB" id="A0A672ZP41"/>
<reference evidence="6" key="1">
    <citation type="submission" date="2019-06" db="EMBL/GenBank/DDBJ databases">
        <authorList>
            <consortium name="Wellcome Sanger Institute Data Sharing"/>
        </authorList>
    </citation>
    <scope>NUCLEOTIDE SEQUENCE [LARGE SCALE GENOMIC DNA]</scope>
</reference>
<dbReference type="InParanoid" id="A0A672ZP41"/>
<dbReference type="Ensembl" id="ENSSORT00005018715.1">
    <property type="protein sequence ID" value="ENSSORP00005018173.1"/>
    <property type="gene ID" value="ENSSORG00005009014.1"/>
</dbReference>
<dbReference type="InterPro" id="IPR036388">
    <property type="entry name" value="WH-like_DNA-bd_sf"/>
</dbReference>
<evidence type="ECO:0000256" key="2">
    <source>
        <dbReference type="ARBA" id="ARBA00022980"/>
    </source>
</evidence>
<keyword evidence="3" id="KW-0687">Ribonucleoprotein</keyword>
<reference evidence="6" key="2">
    <citation type="submission" date="2025-08" db="UniProtKB">
        <authorList>
            <consortium name="Ensembl"/>
        </authorList>
    </citation>
    <scope>IDENTIFICATION</scope>
</reference>
<evidence type="ECO:0000259" key="5">
    <source>
        <dbReference type="Pfam" id="PF03501"/>
    </source>
</evidence>
<feature type="compositionally biased region" description="Basic and acidic residues" evidence="4">
    <location>
        <begin position="108"/>
        <end position="118"/>
    </location>
</feature>
<dbReference type="Pfam" id="PF03501">
    <property type="entry name" value="S10_plectin"/>
    <property type="match status" value="1"/>
</dbReference>
<feature type="domain" description="Plectin/eS10 N-terminal" evidence="5">
    <location>
        <begin position="16"/>
        <end position="61"/>
    </location>
</feature>